<gene>
    <name evidence="2" type="ORF">SNEC2469_LOCUS24574</name>
</gene>
<feature type="region of interest" description="Disordered" evidence="1">
    <location>
        <begin position="1"/>
        <end position="172"/>
    </location>
</feature>
<feature type="region of interest" description="Disordered" evidence="1">
    <location>
        <begin position="214"/>
        <end position="307"/>
    </location>
</feature>
<dbReference type="OrthoDB" id="430416at2759"/>
<comment type="caution">
    <text evidence="2">The sequence shown here is derived from an EMBL/GenBank/DDBJ whole genome shotgun (WGS) entry which is preliminary data.</text>
</comment>
<keyword evidence="3" id="KW-1185">Reference proteome</keyword>
<evidence type="ECO:0000313" key="2">
    <source>
        <dbReference type="EMBL" id="CAE7824375.1"/>
    </source>
</evidence>
<organism evidence="2 3">
    <name type="scientific">Symbiodinium necroappetens</name>
    <dbReference type="NCBI Taxonomy" id="1628268"/>
    <lineage>
        <taxon>Eukaryota</taxon>
        <taxon>Sar</taxon>
        <taxon>Alveolata</taxon>
        <taxon>Dinophyceae</taxon>
        <taxon>Suessiales</taxon>
        <taxon>Symbiodiniaceae</taxon>
        <taxon>Symbiodinium</taxon>
    </lineage>
</organism>
<sequence>MTGPGPVSKLPKPLPVQRSPPLPPSQQPTEAASRDPLPLPLPTPWSVLPQEPEKGSSSVQHAALNVPPPSRDTGVETHLPEFAEESEPSMAAAGHASLEMPKLPQILPREAEKEEGVSKTQDASMATARSDLPSEDFPSGPSTVPGDTKGGATVGSETVDAQRLQGGAVSSVQSRTLGMDIPVLEEVPCVPDDAGRQGSMAEVVGTSAKLVDDVPGAKGLQMPAHPKMTPSEDSTKLSQMSLPPATATAFASSSGPEATVHRHPAEPMRALSPEPKPEASHPGEPAPSQTSIPEAAGPPITTDVVHA</sequence>
<feature type="non-terminal residue" evidence="2">
    <location>
        <position position="307"/>
    </location>
</feature>
<name>A0A812ZFM4_9DINO</name>
<reference evidence="2" key="1">
    <citation type="submission" date="2021-02" db="EMBL/GenBank/DDBJ databases">
        <authorList>
            <person name="Dougan E. K."/>
            <person name="Rhodes N."/>
            <person name="Thang M."/>
            <person name="Chan C."/>
        </authorList>
    </citation>
    <scope>NUCLEOTIDE SEQUENCE</scope>
</reference>
<dbReference type="EMBL" id="CAJNJA010047463">
    <property type="protein sequence ID" value="CAE7824375.1"/>
    <property type="molecule type" value="Genomic_DNA"/>
</dbReference>
<dbReference type="AlphaFoldDB" id="A0A812ZFM4"/>
<evidence type="ECO:0000256" key="1">
    <source>
        <dbReference type="SAM" id="MobiDB-lite"/>
    </source>
</evidence>
<proteinExistence type="predicted"/>
<protein>
    <submittedName>
        <fullName evidence="2">Uncharacterized protein</fullName>
    </submittedName>
</protein>
<accession>A0A812ZFM4</accession>
<feature type="compositionally biased region" description="Low complexity" evidence="1">
    <location>
        <begin position="241"/>
        <end position="254"/>
    </location>
</feature>
<feature type="compositionally biased region" description="Pro residues" evidence="1">
    <location>
        <begin position="12"/>
        <end position="26"/>
    </location>
</feature>
<evidence type="ECO:0000313" key="3">
    <source>
        <dbReference type="Proteomes" id="UP000601435"/>
    </source>
</evidence>
<dbReference type="Proteomes" id="UP000601435">
    <property type="component" value="Unassembled WGS sequence"/>
</dbReference>